<protein>
    <submittedName>
        <fullName evidence="1">Uncharacterized protein</fullName>
    </submittedName>
</protein>
<sequence>MKVRTGIFEVGILRREISGIFGFFRVMDITRIEVYSDYVLSTQTSCNLHSSIHERSALPDSPGLARIFSLQKNLGTSNTGGRPGVLSKNMPLAHLPRRVMDNNSTSNRRKASDTNVEIDTVQTSHKNHKPGPFPEQTVLGPTSTNLNDLAALILSLKGDIKNVETNLTALFESKIQILESKCDRYIWKYT</sequence>
<organism evidence="1 2">
    <name type="scientific">Allacma fusca</name>
    <dbReference type="NCBI Taxonomy" id="39272"/>
    <lineage>
        <taxon>Eukaryota</taxon>
        <taxon>Metazoa</taxon>
        <taxon>Ecdysozoa</taxon>
        <taxon>Arthropoda</taxon>
        <taxon>Hexapoda</taxon>
        <taxon>Collembola</taxon>
        <taxon>Symphypleona</taxon>
        <taxon>Sminthuridae</taxon>
        <taxon>Allacma</taxon>
    </lineage>
</organism>
<name>A0A8J2NY26_9HEXA</name>
<reference evidence="1" key="1">
    <citation type="submission" date="2021-06" db="EMBL/GenBank/DDBJ databases">
        <authorList>
            <person name="Hodson N. C."/>
            <person name="Mongue J. A."/>
            <person name="Jaron S. K."/>
        </authorList>
    </citation>
    <scope>NUCLEOTIDE SEQUENCE</scope>
</reference>
<comment type="caution">
    <text evidence="1">The sequence shown here is derived from an EMBL/GenBank/DDBJ whole genome shotgun (WGS) entry which is preliminary data.</text>
</comment>
<gene>
    <name evidence="1" type="ORF">AFUS01_LOCUS8111</name>
</gene>
<accession>A0A8J2NY26</accession>
<dbReference type="EMBL" id="CAJVCH010055677">
    <property type="protein sequence ID" value="CAG7718740.1"/>
    <property type="molecule type" value="Genomic_DNA"/>
</dbReference>
<evidence type="ECO:0000313" key="2">
    <source>
        <dbReference type="Proteomes" id="UP000708208"/>
    </source>
</evidence>
<evidence type="ECO:0000313" key="1">
    <source>
        <dbReference type="EMBL" id="CAG7718740.1"/>
    </source>
</evidence>
<proteinExistence type="predicted"/>
<dbReference type="AlphaFoldDB" id="A0A8J2NY26"/>
<dbReference type="Proteomes" id="UP000708208">
    <property type="component" value="Unassembled WGS sequence"/>
</dbReference>
<keyword evidence="2" id="KW-1185">Reference proteome</keyword>